<dbReference type="RefSeq" id="WP_035006047.1">
    <property type="nucleotide sequence ID" value="NZ_JAKMUT010000002.1"/>
</dbReference>
<protein>
    <submittedName>
        <fullName evidence="2">DUF2631 domain-containing protein</fullName>
    </submittedName>
</protein>
<gene>
    <name evidence="2" type="ORF">L8V00_03345</name>
</gene>
<evidence type="ECO:0000313" key="3">
    <source>
        <dbReference type="Proteomes" id="UP001146469"/>
    </source>
</evidence>
<dbReference type="Proteomes" id="UP001146469">
    <property type="component" value="Unassembled WGS sequence"/>
</dbReference>
<keyword evidence="1" id="KW-1133">Transmembrane helix</keyword>
<feature type="transmembrane region" description="Helical" evidence="1">
    <location>
        <begin position="34"/>
        <end position="53"/>
    </location>
</feature>
<evidence type="ECO:0000256" key="1">
    <source>
        <dbReference type="SAM" id="Phobius"/>
    </source>
</evidence>
<feature type="transmembrane region" description="Helical" evidence="1">
    <location>
        <begin position="59"/>
        <end position="78"/>
    </location>
</feature>
<dbReference type="InterPro" id="IPR024341">
    <property type="entry name" value="DUF2631"/>
</dbReference>
<proteinExistence type="predicted"/>
<accession>A0A9X3LJW0</accession>
<dbReference type="EMBL" id="JAKMUT010000002">
    <property type="protein sequence ID" value="MCZ9289245.1"/>
    <property type="molecule type" value="Genomic_DNA"/>
</dbReference>
<dbReference type="Pfam" id="PF10939">
    <property type="entry name" value="DUF2631"/>
    <property type="match status" value="1"/>
</dbReference>
<sequence>MAHHSKEAEVYNGVSTADVPSAAWGWSELPRRGIITAGVIGGLFLLGMLFGNHKGNVENIWLIVLAVVVFLGVGLWVARPTFKQRTTVTARNQPEGHVEPVWSADQLNLTGAYADLSDDELRSQNIDPATLNR</sequence>
<keyword evidence="1" id="KW-0472">Membrane</keyword>
<name>A0A9X3LJW0_9CORY</name>
<keyword evidence="3" id="KW-1185">Reference proteome</keyword>
<organism evidence="2 3">
    <name type="scientific">Corynebacterium evansiae</name>
    <dbReference type="NCBI Taxonomy" id="2913499"/>
    <lineage>
        <taxon>Bacteria</taxon>
        <taxon>Bacillati</taxon>
        <taxon>Actinomycetota</taxon>
        <taxon>Actinomycetes</taxon>
        <taxon>Mycobacteriales</taxon>
        <taxon>Corynebacteriaceae</taxon>
        <taxon>Corynebacterium</taxon>
    </lineage>
</organism>
<comment type="caution">
    <text evidence="2">The sequence shown here is derived from an EMBL/GenBank/DDBJ whole genome shotgun (WGS) entry which is preliminary data.</text>
</comment>
<evidence type="ECO:0000313" key="2">
    <source>
        <dbReference type="EMBL" id="MCZ9289245.1"/>
    </source>
</evidence>
<keyword evidence="1" id="KW-0812">Transmembrane</keyword>
<reference evidence="2" key="1">
    <citation type="submission" date="2022-02" db="EMBL/GenBank/DDBJ databases">
        <title>Corynebacterium sp. from urogenital microbiome.</title>
        <authorList>
            <person name="Cappelli E.A."/>
            <person name="Ribeiro T.G."/>
            <person name="Peixe L."/>
        </authorList>
    </citation>
    <scope>NUCLEOTIDE SEQUENCE</scope>
    <source>
        <strain evidence="2">C8Ua_174</strain>
    </source>
</reference>
<dbReference type="AlphaFoldDB" id="A0A9X3LJW0"/>